<dbReference type="SUPFAM" id="SSF53067">
    <property type="entry name" value="Actin-like ATPase domain"/>
    <property type="match status" value="1"/>
</dbReference>
<comment type="similarity">
    <text evidence="1">Belongs to the ROK (NagC/XylR) family.</text>
</comment>
<dbReference type="Gene3D" id="3.30.420.40">
    <property type="match status" value="2"/>
</dbReference>
<dbReference type="InterPro" id="IPR036390">
    <property type="entry name" value="WH_DNA-bd_sf"/>
</dbReference>
<dbReference type="PANTHER" id="PTHR18964">
    <property type="entry name" value="ROK (REPRESSOR, ORF, KINASE) FAMILY"/>
    <property type="match status" value="1"/>
</dbReference>
<reference evidence="3 4" key="2">
    <citation type="journal article" date="2023" name="MicrobiologyOpen">
        <title>Genomics of the tumorigenes clade of the family Rhizobiaceae and description of Rhizobium rhododendri sp. nov.</title>
        <authorList>
            <person name="Kuzmanovic N."/>
            <person name="diCenzo G.C."/>
            <person name="Bunk B."/>
            <person name="Sproeer C."/>
            <person name="Fruehling A."/>
            <person name="Neumann-Schaal M."/>
            <person name="Overmann J."/>
            <person name="Smalla K."/>
        </authorList>
    </citation>
    <scope>NUCLEOTIDE SEQUENCE [LARGE SCALE GENOMIC DNA]</scope>
    <source>
        <strain evidence="4">rho-6.2</strain>
        <plasmid evidence="3 4">unnamed1</plasmid>
    </source>
</reference>
<gene>
    <name evidence="3" type="ORF">PR018_19170</name>
</gene>
<evidence type="ECO:0000313" key="3">
    <source>
        <dbReference type="EMBL" id="WFS25699.1"/>
    </source>
</evidence>
<dbReference type="Gene3D" id="1.10.10.10">
    <property type="entry name" value="Winged helix-like DNA-binding domain superfamily/Winged helix DNA-binding domain"/>
    <property type="match status" value="1"/>
</dbReference>
<dbReference type="SUPFAM" id="SSF46785">
    <property type="entry name" value="Winged helix' DNA-binding domain"/>
    <property type="match status" value="1"/>
</dbReference>
<dbReference type="InterPro" id="IPR043129">
    <property type="entry name" value="ATPase_NBD"/>
</dbReference>
<dbReference type="InterPro" id="IPR000600">
    <property type="entry name" value="ROK"/>
</dbReference>
<dbReference type="InterPro" id="IPR036388">
    <property type="entry name" value="WH-like_DNA-bd_sf"/>
</dbReference>
<geneLocation type="plasmid" evidence="3 4">
    <name>unnamed1</name>
</geneLocation>
<proteinExistence type="inferred from homology"/>
<dbReference type="Proteomes" id="UP000318939">
    <property type="component" value="Plasmid unnamed1"/>
</dbReference>
<sequence length="379" mass="40677">MALRGTNQESGRPYNRRIVLESIRLLGPTTRGDIATRVGLTVQTVSTIVRELEEQGLILSVKEEPRGRGIPPSTLTINPDGGLSIGIHITPLFIEAALVNLLGDVVDSRHRVALNPIPDDAFALIEEMISELKAGLRGGRLLGAGLALPGPFDVESMSFVGSTTMIGWKNVDIRQRLADATGLPAFFENDMAAAALGEQLYGLGQQLSDYYYLFFSVGLGGAMMHDGLVMRGAWGNAGEIGHMPAVPDGEPCPCGNRGCLERYLSLDAFNRRGLSEADWVREIAPIFRNTIRTIENLFDPETVVIGGLAPQPLIDELASLVDGLNSSVSDRSDRAHPRVMVASDCQHSALRGAAALAVFGALSPRFGQMFETSEKGIAV</sequence>
<organism evidence="3 4">
    <name type="scientific">Rhizobium rhododendri</name>
    <dbReference type="NCBI Taxonomy" id="2506430"/>
    <lineage>
        <taxon>Bacteria</taxon>
        <taxon>Pseudomonadati</taxon>
        <taxon>Pseudomonadota</taxon>
        <taxon>Alphaproteobacteria</taxon>
        <taxon>Hyphomicrobiales</taxon>
        <taxon>Rhizobiaceae</taxon>
        <taxon>Rhizobium/Agrobacterium group</taxon>
        <taxon>Rhizobium</taxon>
    </lineage>
</organism>
<accession>A0ABY8IS32</accession>
<dbReference type="Pfam" id="PF13412">
    <property type="entry name" value="HTH_24"/>
    <property type="match status" value="1"/>
</dbReference>
<keyword evidence="4" id="KW-1185">Reference proteome</keyword>
<dbReference type="PANTHER" id="PTHR18964:SF149">
    <property type="entry name" value="BIFUNCTIONAL UDP-N-ACETYLGLUCOSAMINE 2-EPIMERASE_N-ACETYLMANNOSAMINE KINASE"/>
    <property type="match status" value="1"/>
</dbReference>
<dbReference type="RefSeq" id="WP_142831656.1">
    <property type="nucleotide sequence ID" value="NZ_CP117268.1"/>
</dbReference>
<evidence type="ECO:0000256" key="1">
    <source>
        <dbReference type="ARBA" id="ARBA00006479"/>
    </source>
</evidence>
<keyword evidence="3" id="KW-0614">Plasmid</keyword>
<protein>
    <submittedName>
        <fullName evidence="3">ROK family transcriptional regulator</fullName>
    </submittedName>
</protein>
<dbReference type="Pfam" id="PF00480">
    <property type="entry name" value="ROK"/>
    <property type="match status" value="1"/>
</dbReference>
<dbReference type="InterPro" id="IPR012318">
    <property type="entry name" value="HTH_CRP"/>
</dbReference>
<name>A0ABY8IS32_9HYPH</name>
<dbReference type="EMBL" id="CP117268">
    <property type="protein sequence ID" value="WFS25699.1"/>
    <property type="molecule type" value="Genomic_DNA"/>
</dbReference>
<evidence type="ECO:0000313" key="4">
    <source>
        <dbReference type="Proteomes" id="UP000318939"/>
    </source>
</evidence>
<reference evidence="3 4" key="1">
    <citation type="journal article" date="2019" name="Phytopathology">
        <title>A Novel Group of Rhizobium tumorigenes-Like Agrobacteria Associated with Crown Gall Disease of Rhododendron and Blueberry.</title>
        <authorList>
            <person name="Kuzmanovic N."/>
            <person name="Behrens P."/>
            <person name="Idczak E."/>
            <person name="Wagner S."/>
            <person name="Gotz M."/>
            <person name="Sproer C."/>
            <person name="Bunk B."/>
            <person name="Overmann J."/>
            <person name="Smalla K."/>
        </authorList>
    </citation>
    <scope>NUCLEOTIDE SEQUENCE [LARGE SCALE GENOMIC DNA]</scope>
    <source>
        <strain evidence="4">rho-6.2</strain>
    </source>
</reference>
<evidence type="ECO:0000259" key="2">
    <source>
        <dbReference type="SMART" id="SM00419"/>
    </source>
</evidence>
<feature type="domain" description="HTH crp-type" evidence="2">
    <location>
        <begin position="21"/>
        <end position="79"/>
    </location>
</feature>
<dbReference type="SMART" id="SM00419">
    <property type="entry name" value="HTH_CRP"/>
    <property type="match status" value="1"/>
</dbReference>